<evidence type="ECO:0000313" key="2">
    <source>
        <dbReference type="EMBL" id="SUZ55991.1"/>
    </source>
</evidence>
<dbReference type="EMBL" id="UINC01000474">
    <property type="protein sequence ID" value="SUZ55991.1"/>
    <property type="molecule type" value="Genomic_DNA"/>
</dbReference>
<sequence>MEGETTLRLILTNANVIDCVNPDPKTQATVVIEDGRILEIRDDGPRTNNSEDRVIDLAGSYLTPGLWDVHIHPEHPVPAGTTVAQITADFGQNLQRGMIEAGVTAVRSGGARDFMDVAWRKAFSGPGPAGPRVFACGNFLTTTGGHFLTSGHARECDGPYGYAEAIRDQMKHDVDHIKLNLTGGIMGPRWDRHTESFLLPEEIETAFALCRQRNFPVMAHATNPEAVKMAIKLGAHSVEHAYITDEDCITDFVSSGTWYVPTLSISQLSPNLATTEHEKAWAAQKQLAPDLVIRADAAAAEHRASFQKALSAGVKMALGSDISPMRDSALLELGLWVKCGATPWQALTAATKNAAEMCGVGPELGTVEPGKLADLIVVNGNPLDNIENIRNLELVMKEGRVVADHRG</sequence>
<dbReference type="Pfam" id="PF01979">
    <property type="entry name" value="Amidohydro_1"/>
    <property type="match status" value="1"/>
</dbReference>
<dbReference type="InterPro" id="IPR051781">
    <property type="entry name" value="Metallo-dep_Hydrolase"/>
</dbReference>
<evidence type="ECO:0000259" key="1">
    <source>
        <dbReference type="Pfam" id="PF01979"/>
    </source>
</evidence>
<dbReference type="SUPFAM" id="SSF51556">
    <property type="entry name" value="Metallo-dependent hydrolases"/>
    <property type="match status" value="1"/>
</dbReference>
<protein>
    <recommendedName>
        <fullName evidence="1">Amidohydrolase-related domain-containing protein</fullName>
    </recommendedName>
</protein>
<dbReference type="InterPro" id="IPR011059">
    <property type="entry name" value="Metal-dep_hydrolase_composite"/>
</dbReference>
<dbReference type="AlphaFoldDB" id="A0A381NN39"/>
<gene>
    <name evidence="2" type="ORF">METZ01_LOCUS8845</name>
</gene>
<dbReference type="Gene3D" id="2.30.40.10">
    <property type="entry name" value="Urease, subunit C, domain 1"/>
    <property type="match status" value="1"/>
</dbReference>
<feature type="domain" description="Amidohydrolase-related" evidence="1">
    <location>
        <begin position="61"/>
        <end position="402"/>
    </location>
</feature>
<dbReference type="InterPro" id="IPR006680">
    <property type="entry name" value="Amidohydro-rel"/>
</dbReference>
<dbReference type="SUPFAM" id="SSF51338">
    <property type="entry name" value="Composite domain of metallo-dependent hydrolases"/>
    <property type="match status" value="1"/>
</dbReference>
<dbReference type="InterPro" id="IPR032466">
    <property type="entry name" value="Metal_Hydrolase"/>
</dbReference>
<proteinExistence type="predicted"/>
<reference evidence="2" key="1">
    <citation type="submission" date="2018-05" db="EMBL/GenBank/DDBJ databases">
        <authorList>
            <person name="Lanie J.A."/>
            <person name="Ng W.-L."/>
            <person name="Kazmierczak K.M."/>
            <person name="Andrzejewski T.M."/>
            <person name="Davidsen T.M."/>
            <person name="Wayne K.J."/>
            <person name="Tettelin H."/>
            <person name="Glass J.I."/>
            <person name="Rusch D."/>
            <person name="Podicherti R."/>
            <person name="Tsui H.-C.T."/>
            <person name="Winkler M.E."/>
        </authorList>
    </citation>
    <scope>NUCLEOTIDE SEQUENCE</scope>
</reference>
<name>A0A381NN39_9ZZZZ</name>
<dbReference type="PANTHER" id="PTHR43135">
    <property type="entry name" value="ALPHA-D-RIBOSE 1-METHYLPHOSPHONATE 5-TRIPHOSPHATE DIPHOSPHATASE"/>
    <property type="match status" value="1"/>
</dbReference>
<dbReference type="Gene3D" id="3.20.20.140">
    <property type="entry name" value="Metal-dependent hydrolases"/>
    <property type="match status" value="1"/>
</dbReference>
<dbReference type="GO" id="GO:0016810">
    <property type="term" value="F:hydrolase activity, acting on carbon-nitrogen (but not peptide) bonds"/>
    <property type="evidence" value="ECO:0007669"/>
    <property type="project" value="InterPro"/>
</dbReference>
<organism evidence="2">
    <name type="scientific">marine metagenome</name>
    <dbReference type="NCBI Taxonomy" id="408172"/>
    <lineage>
        <taxon>unclassified sequences</taxon>
        <taxon>metagenomes</taxon>
        <taxon>ecological metagenomes</taxon>
    </lineage>
</organism>
<accession>A0A381NN39</accession>
<dbReference type="PANTHER" id="PTHR43135:SF3">
    <property type="entry name" value="ALPHA-D-RIBOSE 1-METHYLPHOSPHONATE 5-TRIPHOSPHATE DIPHOSPHATASE"/>
    <property type="match status" value="1"/>
</dbReference>